<reference evidence="2 3" key="1">
    <citation type="submission" date="2015-08" db="EMBL/GenBank/DDBJ databases">
        <title>Next Generation Sequencing and Analysis of the Genome of Puccinia sorghi L Schw, the Causal Agent of Maize Common Rust.</title>
        <authorList>
            <person name="Rochi L."/>
            <person name="Burguener G."/>
            <person name="Darino M."/>
            <person name="Turjanski A."/>
            <person name="Kreff E."/>
            <person name="Dieguez M.J."/>
            <person name="Sacco F."/>
        </authorList>
    </citation>
    <scope>NUCLEOTIDE SEQUENCE [LARGE SCALE GENOMIC DNA]</scope>
    <source>
        <strain evidence="2 3">RO10H11247</strain>
    </source>
</reference>
<evidence type="ECO:0000313" key="3">
    <source>
        <dbReference type="Proteomes" id="UP000037035"/>
    </source>
</evidence>
<evidence type="ECO:0000313" key="2">
    <source>
        <dbReference type="EMBL" id="KNZ64243.1"/>
    </source>
</evidence>
<evidence type="ECO:0000256" key="1">
    <source>
        <dbReference type="SAM" id="MobiDB-lite"/>
    </source>
</evidence>
<dbReference type="AlphaFoldDB" id="A0A0L6VU59"/>
<comment type="caution">
    <text evidence="2">The sequence shown here is derived from an EMBL/GenBank/DDBJ whole genome shotgun (WGS) entry which is preliminary data.</text>
</comment>
<dbReference type="Proteomes" id="UP000037035">
    <property type="component" value="Unassembled WGS sequence"/>
</dbReference>
<name>A0A0L6VU59_9BASI</name>
<organism evidence="2 3">
    <name type="scientific">Puccinia sorghi</name>
    <dbReference type="NCBI Taxonomy" id="27349"/>
    <lineage>
        <taxon>Eukaryota</taxon>
        <taxon>Fungi</taxon>
        <taxon>Dikarya</taxon>
        <taxon>Basidiomycota</taxon>
        <taxon>Pucciniomycotina</taxon>
        <taxon>Pucciniomycetes</taxon>
        <taxon>Pucciniales</taxon>
        <taxon>Pucciniaceae</taxon>
        <taxon>Puccinia</taxon>
    </lineage>
</organism>
<keyword evidence="3" id="KW-1185">Reference proteome</keyword>
<sequence>MFQGLSLSLSRVPHLRWGVFPSLLRWKRLRFFFYIPDPDCGLAIPDPVPPDRNLTRMRASKTQEKKQQIERNTWDILAWVSTQLVGNELHELFRFNHICANFGLTGATQMILAADGGGILRKRIADEKCGLVENGEMGGVITSGFQAECFNLGLSCRCRNLLIRRFRTRMTPIRNPWARSFKIRAAGSAHQPLTATRRCARTMPRYSYDYYYYYYARKKKGGGGCICKSRREWKCTKDETGRGITEGMCIMLLMFMESLEISKDDDKKKVTCVDRFTGRIQDVNAKQATKERTEVVMEDLNQATFGFGNKKMKKKRAVKEVKKCVKHEKKEKKKKRQKE</sequence>
<gene>
    <name evidence="2" type="ORF">VP01_1050g7</name>
</gene>
<dbReference type="EMBL" id="LAVV01000566">
    <property type="protein sequence ID" value="KNZ64243.1"/>
    <property type="molecule type" value="Genomic_DNA"/>
</dbReference>
<feature type="region of interest" description="Disordered" evidence="1">
    <location>
        <begin position="320"/>
        <end position="339"/>
    </location>
</feature>
<proteinExistence type="predicted"/>
<dbReference type="VEuPathDB" id="FungiDB:VP01_1050g7"/>
<accession>A0A0L6VU59</accession>
<feature type="compositionally biased region" description="Basic residues" evidence="1">
    <location>
        <begin position="324"/>
        <end position="339"/>
    </location>
</feature>
<protein>
    <submittedName>
        <fullName evidence="2">Uncharacterized protein</fullName>
    </submittedName>
</protein>